<dbReference type="Proteomes" id="UP001174909">
    <property type="component" value="Unassembled WGS sequence"/>
</dbReference>
<gene>
    <name evidence="1" type="ORF">GBAR_LOCUS11798</name>
</gene>
<keyword evidence="2" id="KW-1185">Reference proteome</keyword>
<dbReference type="AlphaFoldDB" id="A0AA35WJQ5"/>
<dbReference type="EMBL" id="CASHTH010001767">
    <property type="protein sequence ID" value="CAI8019646.1"/>
    <property type="molecule type" value="Genomic_DNA"/>
</dbReference>
<name>A0AA35WJQ5_GEOBA</name>
<proteinExistence type="predicted"/>
<accession>A0AA35WJQ5</accession>
<evidence type="ECO:0000313" key="1">
    <source>
        <dbReference type="EMBL" id="CAI8019646.1"/>
    </source>
</evidence>
<comment type="caution">
    <text evidence="1">The sequence shown here is derived from an EMBL/GenBank/DDBJ whole genome shotgun (WGS) entry which is preliminary data.</text>
</comment>
<sequence>MFANFSTSLLSTDGSLLASWAVLTPGLRPLIHLTVRWVELSAVGPDDDLNDPTSSAFPLTNIAVMEYDIKTRVVMKYDIISVTLRGLAVNETYVVAVTGSNVLRSKTTVFTFTTEANETTTSEPLPSAGELTHSLPQHHLTLTLLSLASLIHTSFLSSTTPFTDTL</sequence>
<reference evidence="1" key="1">
    <citation type="submission" date="2023-03" db="EMBL/GenBank/DDBJ databases">
        <authorList>
            <person name="Steffen K."/>
            <person name="Cardenas P."/>
        </authorList>
    </citation>
    <scope>NUCLEOTIDE SEQUENCE</scope>
</reference>
<evidence type="ECO:0000313" key="2">
    <source>
        <dbReference type="Proteomes" id="UP001174909"/>
    </source>
</evidence>
<protein>
    <submittedName>
        <fullName evidence="1">Uncharacterized protein</fullName>
    </submittedName>
</protein>
<organism evidence="1 2">
    <name type="scientific">Geodia barretti</name>
    <name type="common">Barrett's horny sponge</name>
    <dbReference type="NCBI Taxonomy" id="519541"/>
    <lineage>
        <taxon>Eukaryota</taxon>
        <taxon>Metazoa</taxon>
        <taxon>Porifera</taxon>
        <taxon>Demospongiae</taxon>
        <taxon>Heteroscleromorpha</taxon>
        <taxon>Tetractinellida</taxon>
        <taxon>Astrophorina</taxon>
        <taxon>Geodiidae</taxon>
        <taxon>Geodia</taxon>
    </lineage>
</organism>